<keyword evidence="1" id="KW-1133">Transmembrane helix</keyword>
<keyword evidence="3" id="KW-1185">Reference proteome</keyword>
<dbReference type="Proteomes" id="UP000027981">
    <property type="component" value="Chromosome"/>
</dbReference>
<dbReference type="InterPro" id="IPR007354">
    <property type="entry name" value="CruF-like"/>
</dbReference>
<dbReference type="HOGENOM" id="CLU_097044_0_0_2"/>
<accession>A0A075LV43</accession>
<feature type="transmembrane region" description="Helical" evidence="1">
    <location>
        <begin position="117"/>
        <end position="136"/>
    </location>
</feature>
<dbReference type="RefSeq" id="WP_048165374.1">
    <property type="nucleotide sequence ID" value="NZ_CP006019.1"/>
</dbReference>
<feature type="transmembrane region" description="Helical" evidence="1">
    <location>
        <begin position="212"/>
        <end position="229"/>
    </location>
</feature>
<dbReference type="KEGG" id="ppac:PAP_07360"/>
<organism evidence="2 3">
    <name type="scientific">Palaeococcus pacificus DY20341</name>
    <dbReference type="NCBI Taxonomy" id="1343739"/>
    <lineage>
        <taxon>Archaea</taxon>
        <taxon>Methanobacteriati</taxon>
        <taxon>Methanobacteriota</taxon>
        <taxon>Thermococci</taxon>
        <taxon>Thermococcales</taxon>
        <taxon>Thermococcaceae</taxon>
        <taxon>Palaeococcus</taxon>
    </lineage>
</organism>
<dbReference type="OrthoDB" id="107798at2157"/>
<evidence type="ECO:0000256" key="1">
    <source>
        <dbReference type="SAM" id="Phobius"/>
    </source>
</evidence>
<evidence type="ECO:0000313" key="3">
    <source>
        <dbReference type="Proteomes" id="UP000027981"/>
    </source>
</evidence>
<dbReference type="AlphaFoldDB" id="A0A075LV43"/>
<feature type="transmembrane region" description="Helical" evidence="1">
    <location>
        <begin position="185"/>
        <end position="206"/>
    </location>
</feature>
<dbReference type="PANTHER" id="PTHR39419">
    <property type="entry name" value="SLL0814 PROTEIN"/>
    <property type="match status" value="1"/>
</dbReference>
<name>A0A075LV43_9EURY</name>
<keyword evidence="1" id="KW-0472">Membrane</keyword>
<dbReference type="Pfam" id="PF04240">
    <property type="entry name" value="Caroten_synth"/>
    <property type="match status" value="1"/>
</dbReference>
<evidence type="ECO:0008006" key="4">
    <source>
        <dbReference type="Google" id="ProtNLM"/>
    </source>
</evidence>
<keyword evidence="1" id="KW-0812">Transmembrane</keyword>
<proteinExistence type="predicted"/>
<reference evidence="3" key="1">
    <citation type="submission" date="2013-06" db="EMBL/GenBank/DDBJ databases">
        <title>Complete Genome Sequence of Hyperthermophilic Palaeococcus pacificus DY20341T, Isolated from a Deep-Sea Hydrothermal Sediments.</title>
        <authorList>
            <person name="Zeng X."/>
            <person name="Shao Z."/>
        </authorList>
    </citation>
    <scope>NUCLEOTIDE SEQUENCE [LARGE SCALE GENOMIC DNA]</scope>
    <source>
        <strain evidence="3">DY20341</strain>
    </source>
</reference>
<protein>
    <recommendedName>
        <fullName evidence="4">Carotenoid biosynthesis protein</fullName>
    </recommendedName>
</protein>
<feature type="transmembrane region" description="Helical" evidence="1">
    <location>
        <begin position="47"/>
        <end position="64"/>
    </location>
</feature>
<feature type="transmembrane region" description="Helical" evidence="1">
    <location>
        <begin position="84"/>
        <end position="105"/>
    </location>
</feature>
<feature type="transmembrane region" description="Helical" evidence="1">
    <location>
        <begin position="156"/>
        <end position="173"/>
    </location>
</feature>
<dbReference type="EMBL" id="CP006019">
    <property type="protein sequence ID" value="AIF69862.1"/>
    <property type="molecule type" value="Genomic_DNA"/>
</dbReference>
<reference evidence="2 3" key="2">
    <citation type="journal article" date="2015" name="Genome Announc.">
        <title>Complete Genome Sequence of Hyperthermophilic Piezophilic Archaeon Palaeococcus pacificus DY20341T, Isolated from Deep-Sea Hydrothermal Sediments.</title>
        <authorList>
            <person name="Zeng X."/>
            <person name="Jebbar M."/>
            <person name="Shao Z."/>
        </authorList>
    </citation>
    <scope>NUCLEOTIDE SEQUENCE [LARGE SCALE GENOMIC DNA]</scope>
    <source>
        <strain evidence="2 3">DY20341</strain>
    </source>
</reference>
<dbReference type="PANTHER" id="PTHR39419:SF1">
    <property type="entry name" value="SLL0814 PROTEIN"/>
    <property type="match status" value="1"/>
</dbReference>
<evidence type="ECO:0000313" key="2">
    <source>
        <dbReference type="EMBL" id="AIF69862.1"/>
    </source>
</evidence>
<dbReference type="eggNOG" id="arCOG02835">
    <property type="taxonomic scope" value="Archaea"/>
</dbReference>
<dbReference type="STRING" id="1343739.PAP_07360"/>
<gene>
    <name evidence="2" type="ORF">PAP_07360</name>
</gene>
<sequence>MTQSAKHDLYTISALILLANLFKRSPIYNIFYLLAMIVLSRRLWKDFPRFLAISVLVGFLAEIIGTRMCTPFGCYYYENLKPQVFGVALFVPFAWAIFGFISYLTARRFFVHKMSRIVFASLLMVVLDLSIDPIMTSWRAWVWETITAINWFGIPWTNYLGWFIVSLTFFYLYERLSKGEVGEELLKLGPPVYLLEMFTFMIYAPAGVKTPTTIAFLVSVAVLLPLYLWRWMK</sequence>
<feature type="transmembrane region" description="Helical" evidence="1">
    <location>
        <begin position="12"/>
        <end position="35"/>
    </location>
</feature>
<dbReference type="GeneID" id="24842580"/>